<reference evidence="1" key="2">
    <citation type="journal article" date="2022" name="New Phytol.">
        <title>Evolutionary transition to the ectomycorrhizal habit in the genomes of a hyperdiverse lineage of mushroom-forming fungi.</title>
        <authorList>
            <person name="Looney B."/>
            <person name="Miyauchi S."/>
            <person name="Morin E."/>
            <person name="Drula E."/>
            <person name="Courty P.E."/>
            <person name="Kohler A."/>
            <person name="Kuo A."/>
            <person name="LaButti K."/>
            <person name="Pangilinan J."/>
            <person name="Lipzen A."/>
            <person name="Riley R."/>
            <person name="Andreopoulos W."/>
            <person name="He G."/>
            <person name="Johnson J."/>
            <person name="Nolan M."/>
            <person name="Tritt A."/>
            <person name="Barry K.W."/>
            <person name="Grigoriev I.V."/>
            <person name="Nagy L.G."/>
            <person name="Hibbett D."/>
            <person name="Henrissat B."/>
            <person name="Matheny P.B."/>
            <person name="Labbe J."/>
            <person name="Martin F.M."/>
        </authorList>
    </citation>
    <scope>NUCLEOTIDE SEQUENCE</scope>
    <source>
        <strain evidence="1">FP105234-sp</strain>
    </source>
</reference>
<dbReference type="EMBL" id="MU276102">
    <property type="protein sequence ID" value="KAI0041781.1"/>
    <property type="molecule type" value="Genomic_DNA"/>
</dbReference>
<sequence>MQRWPTVEAEAAPAHREASAAAPARRLQRRGHTRHNTAMLIGEEQDGDSDEQARIAFEEERASTGAQTAGPARRVPSVDVREPQSVEDAPDMLEGEWQRFFPAVVAYESEPVHRTATRAFPSTTGPELAEPWRAQNAPGPLDVHYDPTVSPHRAATTQSASSARTAPDLANPWIAQRAILPLSCLELPAGNNDATLLQSREHLASLDPNDFEPQVQHTDRLAGTTSKKGRGPRTAGLRRPYSSSMSPTGAHGAGPIPGGKLRGHGPCWQRAGNYVGF</sequence>
<reference evidence="1" key="1">
    <citation type="submission" date="2021-02" db="EMBL/GenBank/DDBJ databases">
        <authorList>
            <consortium name="DOE Joint Genome Institute"/>
            <person name="Ahrendt S."/>
            <person name="Looney B.P."/>
            <person name="Miyauchi S."/>
            <person name="Morin E."/>
            <person name="Drula E."/>
            <person name="Courty P.E."/>
            <person name="Chicoki N."/>
            <person name="Fauchery L."/>
            <person name="Kohler A."/>
            <person name="Kuo A."/>
            <person name="Labutti K."/>
            <person name="Pangilinan J."/>
            <person name="Lipzen A."/>
            <person name="Riley R."/>
            <person name="Andreopoulos W."/>
            <person name="He G."/>
            <person name="Johnson J."/>
            <person name="Barry K.W."/>
            <person name="Grigoriev I.V."/>
            <person name="Nagy L."/>
            <person name="Hibbett D."/>
            <person name="Henrissat B."/>
            <person name="Matheny P.B."/>
            <person name="Labbe J."/>
            <person name="Martin F."/>
        </authorList>
    </citation>
    <scope>NUCLEOTIDE SEQUENCE</scope>
    <source>
        <strain evidence="1">FP105234-sp</strain>
    </source>
</reference>
<comment type="caution">
    <text evidence="1">The sequence shown here is derived from an EMBL/GenBank/DDBJ whole genome shotgun (WGS) entry which is preliminary data.</text>
</comment>
<proteinExistence type="predicted"/>
<evidence type="ECO:0000313" key="2">
    <source>
        <dbReference type="Proteomes" id="UP000814033"/>
    </source>
</evidence>
<gene>
    <name evidence="1" type="ORF">FA95DRAFT_1576153</name>
</gene>
<organism evidence="1 2">
    <name type="scientific">Auriscalpium vulgare</name>
    <dbReference type="NCBI Taxonomy" id="40419"/>
    <lineage>
        <taxon>Eukaryota</taxon>
        <taxon>Fungi</taxon>
        <taxon>Dikarya</taxon>
        <taxon>Basidiomycota</taxon>
        <taxon>Agaricomycotina</taxon>
        <taxon>Agaricomycetes</taxon>
        <taxon>Russulales</taxon>
        <taxon>Auriscalpiaceae</taxon>
        <taxon>Auriscalpium</taxon>
    </lineage>
</organism>
<protein>
    <submittedName>
        <fullName evidence="1">Uncharacterized protein</fullName>
    </submittedName>
</protein>
<name>A0ACB8RDN6_9AGAM</name>
<evidence type="ECO:0000313" key="1">
    <source>
        <dbReference type="EMBL" id="KAI0041781.1"/>
    </source>
</evidence>
<keyword evidence="2" id="KW-1185">Reference proteome</keyword>
<accession>A0ACB8RDN6</accession>
<dbReference type="Proteomes" id="UP000814033">
    <property type="component" value="Unassembled WGS sequence"/>
</dbReference>